<keyword evidence="2" id="KW-1185">Reference proteome</keyword>
<dbReference type="AlphaFoldDB" id="A0A1A9QFI8"/>
<organism evidence="1 2">
    <name type="scientific">Candidatus Mycoplasma haematobovis</name>
    <dbReference type="NCBI Taxonomy" id="432608"/>
    <lineage>
        <taxon>Bacteria</taxon>
        <taxon>Bacillati</taxon>
        <taxon>Mycoplasmatota</taxon>
        <taxon>Mollicutes</taxon>
        <taxon>Mycoplasmataceae</taxon>
        <taxon>Mycoplasma</taxon>
    </lineage>
</organism>
<accession>A0A1A9QFI8</accession>
<proteinExistence type="predicted"/>
<sequence length="134" mass="14314">MSTKVIVSSIAGVGVLGGSVAGTYHFLSQKSEEKSLEQVLTAENKIPLKTSSNTDDGDWGKLVTKFLATDNSVTVTKINVTGIVNASLGTGNNNTENIRKLKKACQALLKKTKDYANDKVIAENWCTKASPLLK</sequence>
<gene>
    <name evidence="1" type="ORF">A6V39_00245</name>
</gene>
<evidence type="ECO:0000313" key="2">
    <source>
        <dbReference type="Proteomes" id="UP000077623"/>
    </source>
</evidence>
<name>A0A1A9QFI8_9MOLU</name>
<dbReference type="Proteomes" id="UP000077623">
    <property type="component" value="Unassembled WGS sequence"/>
</dbReference>
<dbReference type="RefSeq" id="WP_187149712.1">
    <property type="nucleotide sequence ID" value="NZ_LWUJ01000010.1"/>
</dbReference>
<dbReference type="STRING" id="432608.A6V39_00245"/>
<dbReference type="EMBL" id="LWUJ01000010">
    <property type="protein sequence ID" value="OAL10479.1"/>
    <property type="molecule type" value="Genomic_DNA"/>
</dbReference>
<evidence type="ECO:0000313" key="1">
    <source>
        <dbReference type="EMBL" id="OAL10479.1"/>
    </source>
</evidence>
<comment type="caution">
    <text evidence="1">The sequence shown here is derived from an EMBL/GenBank/DDBJ whole genome shotgun (WGS) entry which is preliminary data.</text>
</comment>
<reference evidence="2" key="1">
    <citation type="submission" date="2016-04" db="EMBL/GenBank/DDBJ databases">
        <authorList>
            <person name="Quiroz-Castaneda R.E."/>
            <person name="Martinez-Ocampo F."/>
        </authorList>
    </citation>
    <scope>NUCLEOTIDE SEQUENCE [LARGE SCALE GENOMIC DNA]</scope>
    <source>
        <strain evidence="2">INIFAP01</strain>
    </source>
</reference>
<protein>
    <submittedName>
        <fullName evidence="1">Uncharacterized protein</fullName>
    </submittedName>
</protein>